<accession>A0ABU5DGJ9</accession>
<dbReference type="EMBL" id="JAXCLA010000004">
    <property type="protein sequence ID" value="MDY0745417.1"/>
    <property type="molecule type" value="Genomic_DNA"/>
</dbReference>
<gene>
    <name evidence="2" type="ORF">SNE35_12920</name>
</gene>
<dbReference type="Proteomes" id="UP001285263">
    <property type="component" value="Unassembled WGS sequence"/>
</dbReference>
<protein>
    <recommendedName>
        <fullName evidence="4">ABC transporter permease</fullName>
    </recommendedName>
</protein>
<dbReference type="RefSeq" id="WP_320423324.1">
    <property type="nucleotide sequence ID" value="NZ_JAXCLA010000004.1"/>
</dbReference>
<feature type="chain" id="PRO_5046748589" description="ABC transporter permease" evidence="1">
    <location>
        <begin position="24"/>
        <end position="61"/>
    </location>
</feature>
<evidence type="ECO:0008006" key="4">
    <source>
        <dbReference type="Google" id="ProtNLM"/>
    </source>
</evidence>
<reference evidence="2 3" key="1">
    <citation type="submission" date="2023-11" db="EMBL/GenBank/DDBJ databases">
        <title>Paucibacter sp. nov., isolated from fresh soil in Korea.</title>
        <authorList>
            <person name="Le N.T.T."/>
        </authorList>
    </citation>
    <scope>NUCLEOTIDE SEQUENCE [LARGE SCALE GENOMIC DNA]</scope>
    <source>
        <strain evidence="2 3">R3-3</strain>
    </source>
</reference>
<keyword evidence="3" id="KW-1185">Reference proteome</keyword>
<organism evidence="2 3">
    <name type="scientific">Roseateles agri</name>
    <dbReference type="NCBI Taxonomy" id="3098619"/>
    <lineage>
        <taxon>Bacteria</taxon>
        <taxon>Pseudomonadati</taxon>
        <taxon>Pseudomonadota</taxon>
        <taxon>Betaproteobacteria</taxon>
        <taxon>Burkholderiales</taxon>
        <taxon>Sphaerotilaceae</taxon>
        <taxon>Roseateles</taxon>
    </lineage>
</organism>
<proteinExistence type="predicted"/>
<keyword evidence="1" id="KW-0732">Signal</keyword>
<comment type="caution">
    <text evidence="2">The sequence shown here is derived from an EMBL/GenBank/DDBJ whole genome shotgun (WGS) entry which is preliminary data.</text>
</comment>
<sequence>MTLSALLAMLMLALVALPVGALAAMVWTAIPTAGIGDTFPDERLLASIGAMDPNPQSRLWT</sequence>
<name>A0ABU5DGJ9_9BURK</name>
<evidence type="ECO:0000313" key="3">
    <source>
        <dbReference type="Proteomes" id="UP001285263"/>
    </source>
</evidence>
<evidence type="ECO:0000256" key="1">
    <source>
        <dbReference type="SAM" id="SignalP"/>
    </source>
</evidence>
<feature type="signal peptide" evidence="1">
    <location>
        <begin position="1"/>
        <end position="23"/>
    </location>
</feature>
<evidence type="ECO:0000313" key="2">
    <source>
        <dbReference type="EMBL" id="MDY0745417.1"/>
    </source>
</evidence>